<dbReference type="PROSITE" id="PS50822">
    <property type="entry name" value="PIWI"/>
    <property type="match status" value="1"/>
</dbReference>
<dbReference type="OMA" id="PTNQEYK"/>
<dbReference type="Pfam" id="PF02170">
    <property type="entry name" value="PAZ"/>
    <property type="match status" value="1"/>
</dbReference>
<dbReference type="InterPro" id="IPR003165">
    <property type="entry name" value="Piwi"/>
</dbReference>
<dbReference type="SMART" id="SM00949">
    <property type="entry name" value="PAZ"/>
    <property type="match status" value="1"/>
</dbReference>
<accession>A0A0N5CPG6</accession>
<keyword evidence="6" id="KW-1185">Reference proteome</keyword>
<dbReference type="PANTHER" id="PTHR22891">
    <property type="entry name" value="EUKARYOTIC TRANSLATION INITIATION FACTOR 2C"/>
    <property type="match status" value="1"/>
</dbReference>
<feature type="domain" description="Piwi" evidence="4">
    <location>
        <begin position="590"/>
        <end position="901"/>
    </location>
</feature>
<evidence type="ECO:0000313" key="7">
    <source>
        <dbReference type="WBParaSite" id="TCLT_0000210701-mRNA-1"/>
    </source>
</evidence>
<evidence type="ECO:0000313" key="5">
    <source>
        <dbReference type="EMBL" id="VDM97873.1"/>
    </source>
</evidence>
<dbReference type="CDD" id="cd02846">
    <property type="entry name" value="PAZ_argonaute_like"/>
    <property type="match status" value="1"/>
</dbReference>
<dbReference type="InterPro" id="IPR012337">
    <property type="entry name" value="RNaseH-like_sf"/>
</dbReference>
<evidence type="ECO:0000313" key="6">
    <source>
        <dbReference type="Proteomes" id="UP000276776"/>
    </source>
</evidence>
<dbReference type="WBParaSite" id="TCLT_0000210701-mRNA-1">
    <property type="protein sequence ID" value="TCLT_0000210701-mRNA-1"/>
    <property type="gene ID" value="TCLT_0000210701"/>
</dbReference>
<dbReference type="Pfam" id="PF08699">
    <property type="entry name" value="ArgoL1"/>
    <property type="match status" value="1"/>
</dbReference>
<dbReference type="InterPro" id="IPR003100">
    <property type="entry name" value="PAZ_dom"/>
</dbReference>
<reference evidence="7" key="1">
    <citation type="submission" date="2017-02" db="UniProtKB">
        <authorList>
            <consortium name="WormBaseParasite"/>
        </authorList>
    </citation>
    <scope>IDENTIFICATION</scope>
</reference>
<dbReference type="AlphaFoldDB" id="A0A0N5CPG6"/>
<dbReference type="SUPFAM" id="SSF53098">
    <property type="entry name" value="Ribonuclease H-like"/>
    <property type="match status" value="1"/>
</dbReference>
<dbReference type="Gene3D" id="3.40.50.2300">
    <property type="match status" value="1"/>
</dbReference>
<dbReference type="InterPro" id="IPR036397">
    <property type="entry name" value="RNaseH_sf"/>
</dbReference>
<dbReference type="OrthoDB" id="10252740at2759"/>
<dbReference type="Pfam" id="PF02171">
    <property type="entry name" value="Piwi"/>
    <property type="match status" value="1"/>
</dbReference>
<organism evidence="7">
    <name type="scientific">Thelazia callipaeda</name>
    <name type="common">Oriental eyeworm</name>
    <name type="synonym">Parasitic nematode</name>
    <dbReference type="NCBI Taxonomy" id="103827"/>
    <lineage>
        <taxon>Eukaryota</taxon>
        <taxon>Metazoa</taxon>
        <taxon>Ecdysozoa</taxon>
        <taxon>Nematoda</taxon>
        <taxon>Chromadorea</taxon>
        <taxon>Rhabditida</taxon>
        <taxon>Spirurina</taxon>
        <taxon>Spiruromorpha</taxon>
        <taxon>Thelazioidea</taxon>
        <taxon>Thelaziidae</taxon>
        <taxon>Thelazia</taxon>
    </lineage>
</organism>
<feature type="domain" description="PAZ" evidence="3">
    <location>
        <begin position="274"/>
        <end position="394"/>
    </location>
</feature>
<feature type="region of interest" description="Disordered" evidence="2">
    <location>
        <begin position="1"/>
        <end position="46"/>
    </location>
</feature>
<evidence type="ECO:0000256" key="2">
    <source>
        <dbReference type="SAM" id="MobiDB-lite"/>
    </source>
</evidence>
<dbReference type="Gene3D" id="2.170.260.10">
    <property type="entry name" value="paz domain"/>
    <property type="match status" value="1"/>
</dbReference>
<dbReference type="Proteomes" id="UP000276776">
    <property type="component" value="Unassembled WGS sequence"/>
</dbReference>
<dbReference type="PROSITE" id="PS50821">
    <property type="entry name" value="PAZ"/>
    <property type="match status" value="1"/>
</dbReference>
<comment type="similarity">
    <text evidence="1">Belongs to the argonaute family.</text>
</comment>
<dbReference type="GO" id="GO:0003723">
    <property type="term" value="F:RNA binding"/>
    <property type="evidence" value="ECO:0007669"/>
    <property type="project" value="InterPro"/>
</dbReference>
<protein>
    <submittedName>
        <fullName evidence="7">Piwi domain-containing protein</fullName>
    </submittedName>
</protein>
<proteinExistence type="inferred from homology"/>
<dbReference type="InterPro" id="IPR014811">
    <property type="entry name" value="ArgoL1"/>
</dbReference>
<evidence type="ECO:0000256" key="1">
    <source>
        <dbReference type="RuleBase" id="RU361178"/>
    </source>
</evidence>
<dbReference type="EMBL" id="UYYF01000365">
    <property type="protein sequence ID" value="VDM97873.1"/>
    <property type="molecule type" value="Genomic_DNA"/>
</dbReference>
<evidence type="ECO:0000259" key="3">
    <source>
        <dbReference type="PROSITE" id="PS50821"/>
    </source>
</evidence>
<dbReference type="Gene3D" id="3.30.420.10">
    <property type="entry name" value="Ribonuclease H-like superfamily/Ribonuclease H"/>
    <property type="match status" value="1"/>
</dbReference>
<gene>
    <name evidence="5" type="ORF">TCLT_LOCUS2108</name>
</gene>
<evidence type="ECO:0000259" key="4">
    <source>
        <dbReference type="PROSITE" id="PS50822"/>
    </source>
</evidence>
<name>A0A0N5CPG6_THECL</name>
<dbReference type="SMART" id="SM00950">
    <property type="entry name" value="Piwi"/>
    <property type="match status" value="1"/>
</dbReference>
<dbReference type="InterPro" id="IPR036085">
    <property type="entry name" value="PAZ_dom_sf"/>
</dbReference>
<dbReference type="STRING" id="103827.A0A0N5CPG6"/>
<sequence length="932" mass="105494">MIGGRGESSGRSTSEQGPSGFKAKSRGFPASGHSRKVKEKSSKEISDLIPRPGHGKIGVPINLKANFKILNIPASLQLYCYHINVWKTIGQDQRSIKDREVCSKIFWDVVTKNKEVFGNGYSLVYDDSHVLFSGNRLNINSEAVELKLIAKSKSVPISFTLEVVQTNCFTLTADERSPNFRMSMQFLDCLVTQRVRCPYMNIASSFHSFQQYMFLKPYEGIPWNILDVGPGMEAWTGLYGAVKRCEKGLLLNVDGGKLLSTKVFYKVDMPLIDFYLAVLNEFSGRRDSYKVSSIGGTFAMSAHQRQQLKNALMGLTLKLTYDDRHVKFLDVGQPARIQRFELKRGEESLGQVTVEDYFRRYKNIILNFPNLPVLYCGKVTMKNCFPMELLRLSDKVQRVKRRLTPFQIAKLIKGTAVSPLERFKKIDWILKGMRMSSEDEFIQQFGIVFPTNSAGYQESILIPGRVLPSPVLKFRFTEPAAINAEKLQQRELQAKNGSWPLQGEFLETAAGIHVAVVIVNQAVTYNTFKDPFKTLLLTCKRFGMQFARKDLGPDNVDVYCWNTKQEEVDEYIQKFKSLCFKLKNIVLKPLVIFIVPEKEDDTYGRIKVACDKEEGIACQVILAKTFLKMGGDSGRNSVAHNICLKINVKLGGINNEISKNQEYWKKFSDAKESTLFIGIDVTHPLYDEHSFPSVAAIVGSLNVDATRYAATIKIQHSKQEVGLYIVDALQARIIDFNVQTGSKPEHIVIFRDGVSDSQFFDVSNEELFCLKAAINQLDKMYNPTVSYVVIQKRHHTRLIEAIVDAAPRTDRNIPPGTVVDSTITSPSHFDFYLCSHQGAIGTSRPSHYIVLYDSWLLSADEWQQMIYALCHVYARCNKSVSIPAPVYYAHLACDRARRILKYARIDVSQKAGVSSVEKSFMINEDTPKMYFV</sequence>
<dbReference type="SUPFAM" id="SSF101690">
    <property type="entry name" value="PAZ domain"/>
    <property type="match status" value="1"/>
</dbReference>
<reference evidence="5 6" key="2">
    <citation type="submission" date="2018-11" db="EMBL/GenBank/DDBJ databases">
        <authorList>
            <consortium name="Pathogen Informatics"/>
        </authorList>
    </citation>
    <scope>NUCLEOTIDE SEQUENCE [LARGE SCALE GENOMIC DNA]</scope>
</reference>